<feature type="transmembrane region" description="Helical" evidence="2">
    <location>
        <begin position="272"/>
        <end position="297"/>
    </location>
</feature>
<feature type="chain" id="PRO_5014324595" evidence="3">
    <location>
        <begin position="28"/>
        <end position="316"/>
    </location>
</feature>
<dbReference type="AlphaFoldDB" id="A0A2J6RYW5"/>
<keyword evidence="2" id="KW-0812">Transmembrane</keyword>
<evidence type="ECO:0000256" key="2">
    <source>
        <dbReference type="SAM" id="Phobius"/>
    </source>
</evidence>
<protein>
    <submittedName>
        <fullName evidence="4">Uncharacterized protein</fullName>
    </submittedName>
</protein>
<evidence type="ECO:0000313" key="5">
    <source>
        <dbReference type="Proteomes" id="UP000235786"/>
    </source>
</evidence>
<keyword evidence="3" id="KW-0732">Signal</keyword>
<evidence type="ECO:0000256" key="1">
    <source>
        <dbReference type="SAM" id="MobiDB-lite"/>
    </source>
</evidence>
<proteinExistence type="predicted"/>
<feature type="signal peptide" evidence="3">
    <location>
        <begin position="1"/>
        <end position="27"/>
    </location>
</feature>
<reference evidence="4 5" key="1">
    <citation type="submission" date="2016-04" db="EMBL/GenBank/DDBJ databases">
        <title>A degradative enzymes factory behind the ericoid mycorrhizal symbiosis.</title>
        <authorList>
            <consortium name="DOE Joint Genome Institute"/>
            <person name="Martino E."/>
            <person name="Morin E."/>
            <person name="Grelet G."/>
            <person name="Kuo A."/>
            <person name="Kohler A."/>
            <person name="Daghino S."/>
            <person name="Barry K."/>
            <person name="Choi C."/>
            <person name="Cichocki N."/>
            <person name="Clum A."/>
            <person name="Copeland A."/>
            <person name="Hainaut M."/>
            <person name="Haridas S."/>
            <person name="Labutti K."/>
            <person name="Lindquist E."/>
            <person name="Lipzen A."/>
            <person name="Khouja H.-R."/>
            <person name="Murat C."/>
            <person name="Ohm R."/>
            <person name="Olson A."/>
            <person name="Spatafora J."/>
            <person name="Veneault-Fourrey C."/>
            <person name="Henrissat B."/>
            <person name="Grigoriev I."/>
            <person name="Martin F."/>
            <person name="Perotto S."/>
        </authorList>
    </citation>
    <scope>NUCLEOTIDE SEQUENCE [LARGE SCALE GENOMIC DNA]</scope>
    <source>
        <strain evidence="4 5">F</strain>
    </source>
</reference>
<dbReference type="EMBL" id="KZ613942">
    <property type="protein sequence ID" value="PMD43703.1"/>
    <property type="molecule type" value="Genomic_DNA"/>
</dbReference>
<keyword evidence="5" id="KW-1185">Reference proteome</keyword>
<evidence type="ECO:0000313" key="4">
    <source>
        <dbReference type="EMBL" id="PMD43703.1"/>
    </source>
</evidence>
<accession>A0A2J6RYW5</accession>
<dbReference type="OrthoDB" id="10357370at2759"/>
<keyword evidence="2" id="KW-0472">Membrane</keyword>
<organism evidence="4 5">
    <name type="scientific">Hyaloscypha variabilis (strain UAMH 11265 / GT02V1 / F)</name>
    <name type="common">Meliniomyces variabilis</name>
    <dbReference type="NCBI Taxonomy" id="1149755"/>
    <lineage>
        <taxon>Eukaryota</taxon>
        <taxon>Fungi</taxon>
        <taxon>Dikarya</taxon>
        <taxon>Ascomycota</taxon>
        <taxon>Pezizomycotina</taxon>
        <taxon>Leotiomycetes</taxon>
        <taxon>Helotiales</taxon>
        <taxon>Hyaloscyphaceae</taxon>
        <taxon>Hyaloscypha</taxon>
        <taxon>Hyaloscypha variabilis</taxon>
    </lineage>
</organism>
<keyword evidence="2" id="KW-1133">Transmembrane helix</keyword>
<feature type="region of interest" description="Disordered" evidence="1">
    <location>
        <begin position="209"/>
        <end position="265"/>
    </location>
</feature>
<gene>
    <name evidence="4" type="ORF">L207DRAFT_621420</name>
</gene>
<dbReference type="Proteomes" id="UP000235786">
    <property type="component" value="Unassembled WGS sequence"/>
</dbReference>
<name>A0A2J6RYW5_HYAVF</name>
<sequence length="316" mass="32721">MAIHTVSKWASLSILLTVYASFVIGVAQPDELALAEVVPVDSQDENYTGPPESQITPAPNLSQKVADVGRKRDGSVICSGYSIVGNTYPYSNLWCGSGFTCVSGGIGGPTSYFTCGVPGDTYTWRTACHNYPNTPAGCSCTGLSTAACICGADITWVEINEGNSESTAPYCLPWIITDTQTYVQFQCAATPDLSVNIVRVSTTSASTSISISTPVTTPNTTPATTPNTTPAIAPASPLSTPTTSPGTASTTFIPTQTSSTSNPSTTPTGINLAAVIAGTLGGVGSFAAGAIAIYEFLKRRRRAKTQREAEGVESTN</sequence>
<dbReference type="STRING" id="1149755.A0A2J6RYW5"/>
<evidence type="ECO:0000256" key="3">
    <source>
        <dbReference type="SAM" id="SignalP"/>
    </source>
</evidence>